<evidence type="ECO:0000313" key="2">
    <source>
        <dbReference type="EMBL" id="TAA46895.1"/>
    </source>
</evidence>
<name>A0ABY1WQI8_9GAMM</name>
<keyword evidence="1" id="KW-0472">Membrane</keyword>
<keyword evidence="1" id="KW-1133">Transmembrane helix</keyword>
<dbReference type="PROSITE" id="PS51318">
    <property type="entry name" value="TAT"/>
    <property type="match status" value="1"/>
</dbReference>
<evidence type="ECO:0000313" key="3">
    <source>
        <dbReference type="Proteomes" id="UP000292544"/>
    </source>
</evidence>
<evidence type="ECO:0008006" key="4">
    <source>
        <dbReference type="Google" id="ProtNLM"/>
    </source>
</evidence>
<organism evidence="2 3">
    <name type="scientific">Corallincola spongiicola</name>
    <dbReference type="NCBI Taxonomy" id="2520508"/>
    <lineage>
        <taxon>Bacteria</taxon>
        <taxon>Pseudomonadati</taxon>
        <taxon>Pseudomonadota</taxon>
        <taxon>Gammaproteobacteria</taxon>
        <taxon>Alteromonadales</taxon>
        <taxon>Psychromonadaceae</taxon>
        <taxon>Corallincola</taxon>
    </lineage>
</organism>
<evidence type="ECO:0000256" key="1">
    <source>
        <dbReference type="SAM" id="Phobius"/>
    </source>
</evidence>
<sequence length="177" mass="20944">MDQISRRRFLLTMLGTGTVVAFGSVLYFDRDLVTRRHAELLDPYQETALRAFLPVILNGVISRQTDQRAEQMDHLTRQIELALKYLPEFSRDQFFELLSLLSRRLSRWALAGQWQQLDQLTMAQRMTLLQEWRHSFLDLLQQAYQGLREIVLAAWYGEPSHWSYLNYQKPSWVVPGR</sequence>
<protein>
    <recommendedName>
        <fullName evidence="4">Twin-arginine translocation pathway signal protein</fullName>
    </recommendedName>
</protein>
<dbReference type="EMBL" id="SHLY01000002">
    <property type="protein sequence ID" value="TAA46895.1"/>
    <property type="molecule type" value="Genomic_DNA"/>
</dbReference>
<gene>
    <name evidence="2" type="ORF">EXY25_06465</name>
</gene>
<accession>A0ABY1WQI8</accession>
<keyword evidence="3" id="KW-1185">Reference proteome</keyword>
<comment type="caution">
    <text evidence="2">The sequence shown here is derived from an EMBL/GenBank/DDBJ whole genome shotgun (WGS) entry which is preliminary data.</text>
</comment>
<dbReference type="Proteomes" id="UP000292544">
    <property type="component" value="Unassembled WGS sequence"/>
</dbReference>
<dbReference type="InterPro" id="IPR006311">
    <property type="entry name" value="TAT_signal"/>
</dbReference>
<keyword evidence="1" id="KW-0812">Transmembrane</keyword>
<feature type="transmembrane region" description="Helical" evidence="1">
    <location>
        <begin position="9"/>
        <end position="28"/>
    </location>
</feature>
<proteinExistence type="predicted"/>
<dbReference type="RefSeq" id="WP_130566164.1">
    <property type="nucleotide sequence ID" value="NZ_SHLY01000002.1"/>
</dbReference>
<reference evidence="3" key="1">
    <citation type="submission" date="2019-02" db="EMBL/GenBank/DDBJ databases">
        <title>Draft genome sequence of Muricauda sp. 176CP4-71.</title>
        <authorList>
            <person name="Park J.-S."/>
        </authorList>
    </citation>
    <scope>NUCLEOTIDE SEQUENCE [LARGE SCALE GENOMIC DNA]</scope>
    <source>
        <strain evidence="3">176GS2-150</strain>
    </source>
</reference>